<keyword evidence="1" id="KW-1133">Transmembrane helix</keyword>
<keyword evidence="1" id="KW-0812">Transmembrane</keyword>
<dbReference type="Pfam" id="PF11915">
    <property type="entry name" value="DUF3433"/>
    <property type="match status" value="1"/>
</dbReference>
<accession>A0ABR1IE03</accession>
<keyword evidence="3" id="KW-1185">Reference proteome</keyword>
<name>A0ABR1IE03_9HYPO</name>
<evidence type="ECO:0000313" key="3">
    <source>
        <dbReference type="Proteomes" id="UP001498421"/>
    </source>
</evidence>
<protein>
    <submittedName>
        <fullName evidence="2">Uncharacterized protein</fullName>
    </submittedName>
</protein>
<reference evidence="2 3" key="1">
    <citation type="journal article" date="2025" name="Microbiol. Resour. Announc.">
        <title>Draft genome sequences for Neonectria magnoliae and Neonectria punicea, canker pathogens of Liriodendron tulipifera and Acer saccharum in West Virginia.</title>
        <authorList>
            <person name="Petronek H.M."/>
            <person name="Kasson M.T."/>
            <person name="Metheny A.M."/>
            <person name="Stauder C.M."/>
            <person name="Lovett B."/>
            <person name="Lynch S.C."/>
            <person name="Garnas J.R."/>
            <person name="Kasson L.R."/>
            <person name="Stajich J.E."/>
        </authorList>
    </citation>
    <scope>NUCLEOTIDE SEQUENCE [LARGE SCALE GENOMIC DNA]</scope>
    <source>
        <strain evidence="2 3">NRRL 64651</strain>
    </source>
</reference>
<evidence type="ECO:0000256" key="1">
    <source>
        <dbReference type="SAM" id="Phobius"/>
    </source>
</evidence>
<proteinExistence type="predicted"/>
<feature type="transmembrane region" description="Helical" evidence="1">
    <location>
        <begin position="58"/>
        <end position="77"/>
    </location>
</feature>
<comment type="caution">
    <text evidence="2">The sequence shown here is derived from an EMBL/GenBank/DDBJ whole genome shotgun (WGS) entry which is preliminary data.</text>
</comment>
<organism evidence="2 3">
    <name type="scientific">Neonectria magnoliae</name>
    <dbReference type="NCBI Taxonomy" id="2732573"/>
    <lineage>
        <taxon>Eukaryota</taxon>
        <taxon>Fungi</taxon>
        <taxon>Dikarya</taxon>
        <taxon>Ascomycota</taxon>
        <taxon>Pezizomycotina</taxon>
        <taxon>Sordariomycetes</taxon>
        <taxon>Hypocreomycetidae</taxon>
        <taxon>Hypocreales</taxon>
        <taxon>Nectriaceae</taxon>
        <taxon>Neonectria</taxon>
    </lineage>
</organism>
<dbReference type="EMBL" id="JAZAVK010000008">
    <property type="protein sequence ID" value="KAK7431846.1"/>
    <property type="molecule type" value="Genomic_DNA"/>
</dbReference>
<dbReference type="Proteomes" id="UP001498421">
    <property type="component" value="Unassembled WGS sequence"/>
</dbReference>
<keyword evidence="1" id="KW-0472">Membrane</keyword>
<gene>
    <name evidence="2" type="ORF">QQZ08_001464</name>
</gene>
<evidence type="ECO:0000313" key="2">
    <source>
        <dbReference type="EMBL" id="KAK7431846.1"/>
    </source>
</evidence>
<sequence length="125" mass="13168">MINNLDFTIVTFAPYSSLRSGSAPAERSILFHLLSVNPFLVLFKAIRHGQLGAAASNAATLIAGFLTIVVSGLWIPMDSRIINQTSTASVNNWDLTWLADPADDGGAGVGLNLIRNGGAVTLTTI</sequence>
<dbReference type="InterPro" id="IPR021840">
    <property type="entry name" value="DUF3433"/>
</dbReference>